<organism evidence="2 3">
    <name type="scientific">Vagococcus zengguangii</name>
    <dbReference type="NCBI Taxonomy" id="2571750"/>
    <lineage>
        <taxon>Bacteria</taxon>
        <taxon>Bacillati</taxon>
        <taxon>Bacillota</taxon>
        <taxon>Bacilli</taxon>
        <taxon>Lactobacillales</taxon>
        <taxon>Enterococcaceae</taxon>
        <taxon>Vagococcus</taxon>
    </lineage>
</organism>
<dbReference type="RefSeq" id="WP_136952436.1">
    <property type="nucleotide sequence ID" value="NZ_CP039712.1"/>
</dbReference>
<gene>
    <name evidence="2" type="primary">citF</name>
    <name evidence="2" type="ORF">FA707_00770</name>
</gene>
<name>A0A4D7CSX6_9ENTE</name>
<evidence type="ECO:0000256" key="1">
    <source>
        <dbReference type="PIRNR" id="PIRNR009451"/>
    </source>
</evidence>
<dbReference type="OrthoDB" id="9767643at2"/>
<accession>A0A4D7CSX6</accession>
<dbReference type="GO" id="GO:0008814">
    <property type="term" value="F:citrate CoA-transferase activity"/>
    <property type="evidence" value="ECO:0007669"/>
    <property type="project" value="UniProtKB-UniRule"/>
</dbReference>
<keyword evidence="1" id="KW-0963">Cytoplasm</keyword>
<keyword evidence="1 2" id="KW-0808">Transferase</keyword>
<dbReference type="GO" id="GO:0005737">
    <property type="term" value="C:cytoplasm"/>
    <property type="evidence" value="ECO:0007669"/>
    <property type="project" value="UniProtKB-SubCell"/>
</dbReference>
<sequence>MKNEVNREIPEEIVVKYGKFEGEFVNIKPYQESTRQVTPVKPKETKLLSSIKEAIIKSGLKDGMTISFHHHFREGDYVMNMVMAEIAALGIKNLSLAPSSIANVHEPLIEHIKNGVVTNITSSGLRDKVGAAISEGIMENPVVIRSHGGRARAIATGDIHIDVAFLGAPSSDEYGNVNGTVGKATCGSLGYAMIDAKYADKVVAITDTLVPYPNTPISIPQTDVDYVVEVEAIGNPEGIAKGATRYTKNPKELLIAEYAAKVIIGSSYYKEGFSFQTGTGGPSLAVTRFLKEAMVKDGIKASFVLGGITNAMVELLEEGLVKKIIDVQDFDHPSAVSLGKNEHHYEIDANMYASSASKGAVINQLDVAILSALEVDLDFNVNVMTGSDGVIRGASGGHSDTSAACNMSIIIAPLIRGRIPTVVERVNTVITPGSSIDVVVTEIGIAVNPSRQDLVEHFKSLDIPQYTIKELQEKAYQIVGHPYPIEYGEKIVALIEYRDGTMIDVVRNV</sequence>
<dbReference type="SUPFAM" id="SSF100950">
    <property type="entry name" value="NagB/RpiA/CoA transferase-like"/>
    <property type="match status" value="2"/>
</dbReference>
<dbReference type="PANTHER" id="PTHR40596:SF1">
    <property type="entry name" value="CITRATE LYASE ALPHA CHAIN"/>
    <property type="match status" value="1"/>
</dbReference>
<dbReference type="AlphaFoldDB" id="A0A4D7CSX6"/>
<dbReference type="PIRSF" id="PIRSF009451">
    <property type="entry name" value="Citrt_lyas_alpha"/>
    <property type="match status" value="1"/>
</dbReference>
<dbReference type="EC" id="2.8.3.10" evidence="1"/>
<dbReference type="GO" id="GO:0006084">
    <property type="term" value="P:acetyl-CoA metabolic process"/>
    <property type="evidence" value="ECO:0007669"/>
    <property type="project" value="UniProtKB-UniRule"/>
</dbReference>
<protein>
    <recommendedName>
        <fullName evidence="1">Citrate lyase alpha chain</fullName>
        <shortName evidence="1">Citrase alpha chain</shortName>
        <ecNumber evidence="1">2.8.3.10</ecNumber>
        <ecNumber evidence="1">4.1.3.6</ecNumber>
    </recommendedName>
    <alternativeName>
        <fullName evidence="1">Citrate (pro-3S)-lyase alpha chain</fullName>
    </alternativeName>
    <alternativeName>
        <fullName evidence="1">Citrate CoA-transferase subunit</fullName>
    </alternativeName>
</protein>
<dbReference type="Pfam" id="PF04223">
    <property type="entry name" value="CitF"/>
    <property type="match status" value="1"/>
</dbReference>
<reference evidence="2 3" key="1">
    <citation type="submission" date="2019-04" db="EMBL/GenBank/DDBJ databases">
        <title>Vagococcus sp. nov., isolated from faeces of yaks (Bos grunniens).</title>
        <authorList>
            <person name="Ge Y."/>
        </authorList>
    </citation>
    <scope>NUCLEOTIDE SEQUENCE [LARGE SCALE GENOMIC DNA]</scope>
    <source>
        <strain evidence="2 3">MN-17</strain>
    </source>
</reference>
<dbReference type="InterPro" id="IPR037171">
    <property type="entry name" value="NagB/RpiA_transferase-like"/>
</dbReference>
<dbReference type="Proteomes" id="UP000298615">
    <property type="component" value="Chromosome"/>
</dbReference>
<keyword evidence="3" id="KW-1185">Reference proteome</keyword>
<dbReference type="KEGG" id="vao:FA707_00770"/>
<dbReference type="PANTHER" id="PTHR40596">
    <property type="entry name" value="CITRATE LYASE ALPHA CHAIN"/>
    <property type="match status" value="1"/>
</dbReference>
<comment type="catalytic activity">
    <reaction evidence="1">
        <text>citrate = oxaloacetate + acetate</text>
        <dbReference type="Rhea" id="RHEA:10760"/>
        <dbReference type="ChEBI" id="CHEBI:16452"/>
        <dbReference type="ChEBI" id="CHEBI:16947"/>
        <dbReference type="ChEBI" id="CHEBI:30089"/>
        <dbReference type="EC" id="4.1.3.6"/>
    </reaction>
</comment>
<dbReference type="NCBIfam" id="TIGR01584">
    <property type="entry name" value="citF"/>
    <property type="match status" value="1"/>
</dbReference>
<dbReference type="EMBL" id="CP039712">
    <property type="protein sequence ID" value="QCI85590.1"/>
    <property type="molecule type" value="Genomic_DNA"/>
</dbReference>
<evidence type="ECO:0000313" key="2">
    <source>
        <dbReference type="EMBL" id="QCI85590.1"/>
    </source>
</evidence>
<keyword evidence="1 2" id="KW-0456">Lyase</keyword>
<evidence type="ECO:0000313" key="3">
    <source>
        <dbReference type="Proteomes" id="UP000298615"/>
    </source>
</evidence>
<dbReference type="Gene3D" id="3.40.1080.10">
    <property type="entry name" value="Glutaconate Coenzyme A-transferase"/>
    <property type="match status" value="2"/>
</dbReference>
<dbReference type="EC" id="4.1.3.6" evidence="1"/>
<proteinExistence type="predicted"/>
<dbReference type="GO" id="GO:0009346">
    <property type="term" value="C:ATP-independent citrate lyase complex"/>
    <property type="evidence" value="ECO:0007669"/>
    <property type="project" value="UniProtKB-UniRule"/>
</dbReference>
<dbReference type="InterPro" id="IPR006472">
    <property type="entry name" value="Citrate_lyase_asu"/>
</dbReference>
<comment type="catalytic activity">
    <reaction evidence="1">
        <text>citrate + acetyl-CoA = (3S)-citryl-CoA + acetate</text>
        <dbReference type="Rhea" id="RHEA:19405"/>
        <dbReference type="ChEBI" id="CHEBI:16947"/>
        <dbReference type="ChEBI" id="CHEBI:30089"/>
        <dbReference type="ChEBI" id="CHEBI:57288"/>
        <dbReference type="ChEBI" id="CHEBI:57321"/>
        <dbReference type="EC" id="2.8.3.10"/>
    </reaction>
</comment>
<dbReference type="GO" id="GO:0008815">
    <property type="term" value="F:citrate (pro-3S)-lyase activity"/>
    <property type="evidence" value="ECO:0007669"/>
    <property type="project" value="UniProtKB-UniRule"/>
</dbReference>
<comment type="subcellular location">
    <subcellularLocation>
        <location evidence="1">Cytoplasm</location>
    </subcellularLocation>
</comment>